<keyword evidence="1" id="KW-1133">Transmembrane helix</keyword>
<dbReference type="GO" id="GO:0005525">
    <property type="term" value="F:GTP binding"/>
    <property type="evidence" value="ECO:0007669"/>
    <property type="project" value="InterPro"/>
</dbReference>
<dbReference type="RefSeq" id="WP_176764173.1">
    <property type="nucleotide sequence ID" value="NZ_FNAG01000007.1"/>
</dbReference>
<dbReference type="Pfam" id="PF01926">
    <property type="entry name" value="MMR_HSR1"/>
    <property type="match status" value="1"/>
</dbReference>
<reference evidence="3 4" key="1">
    <citation type="submission" date="2016-10" db="EMBL/GenBank/DDBJ databases">
        <authorList>
            <person name="de Groot N.N."/>
        </authorList>
    </citation>
    <scope>NUCLEOTIDE SEQUENCE [LARGE SCALE GENOMIC DNA]</scope>
    <source>
        <strain evidence="3 4">DSM 16957</strain>
    </source>
</reference>
<dbReference type="GO" id="GO:0002098">
    <property type="term" value="P:tRNA wobble uridine modification"/>
    <property type="evidence" value="ECO:0007669"/>
    <property type="project" value="TreeGrafter"/>
</dbReference>
<dbReference type="Gene3D" id="3.40.50.300">
    <property type="entry name" value="P-loop containing nucleotide triphosphate hydrolases"/>
    <property type="match status" value="1"/>
</dbReference>
<dbReference type="STRING" id="265719.SAMN04488509_107117"/>
<dbReference type="GO" id="GO:0005829">
    <property type="term" value="C:cytosol"/>
    <property type="evidence" value="ECO:0007669"/>
    <property type="project" value="TreeGrafter"/>
</dbReference>
<keyword evidence="4" id="KW-1185">Reference proteome</keyword>
<protein>
    <recommendedName>
        <fullName evidence="2">G domain-containing protein</fullName>
    </recommendedName>
</protein>
<accession>A0A1G6XRB7</accession>
<dbReference type="InterPro" id="IPR006073">
    <property type="entry name" value="GTP-bd"/>
</dbReference>
<feature type="domain" description="G" evidence="2">
    <location>
        <begin position="124"/>
        <end position="233"/>
    </location>
</feature>
<evidence type="ECO:0000313" key="4">
    <source>
        <dbReference type="Proteomes" id="UP000199603"/>
    </source>
</evidence>
<dbReference type="EMBL" id="FNAG01000007">
    <property type="protein sequence ID" value="SDD80700.1"/>
    <property type="molecule type" value="Genomic_DNA"/>
</dbReference>
<feature type="transmembrane region" description="Helical" evidence="1">
    <location>
        <begin position="51"/>
        <end position="71"/>
    </location>
</feature>
<gene>
    <name evidence="3" type="ORF">SAMN04488509_107117</name>
</gene>
<dbReference type="InterPro" id="IPR027417">
    <property type="entry name" value="P-loop_NTPase"/>
</dbReference>
<sequence>MRRPGDPLRLLLALLALVATAALLYLGLALLERSLDVWAQLQALPAWIRGALLAVLAVFGAAGAWLALRLLRGGPGRAPRAEPIDRARIEARLEALEALGEPADFARGELTELDARRARGVLQLALFGDISAGKSSLLRALVPGAEVAVDVRGGSTTDVRHHRALFEGHPLELADVPGTHGADGQPLSELARAEAARAHALLYVCEGDLTRGQDADLRALARFGRPLFLLLNKSDRYADGERTALLAHLRQRYADLGLRVLAVSAGHREQLQRIETDGRETTVERERPADLGELPQALRALARIETGQLEPAREAATLAALDARMAAAELAARGREAEAILRRYTRRALVAALATVAPGTDLIIQGGLAAAMLHELARLHGRSLRDLDVDAFLKAAGGRVRSHSAVLLAIAGNALKAFPGLGTLGGGLVHAVAYGLLFDALGRAAAEALAQGSALDRSATLDAFEKQLAAPRAEALKRLAALGIEAIRGEREVQR</sequence>
<dbReference type="Proteomes" id="UP000199603">
    <property type="component" value="Unassembled WGS sequence"/>
</dbReference>
<dbReference type="GO" id="GO:0030488">
    <property type="term" value="P:tRNA methylation"/>
    <property type="evidence" value="ECO:0007669"/>
    <property type="project" value="TreeGrafter"/>
</dbReference>
<keyword evidence="1" id="KW-0472">Membrane</keyword>
<dbReference type="PANTHER" id="PTHR42714">
    <property type="entry name" value="TRNA MODIFICATION GTPASE GTPBP3"/>
    <property type="match status" value="1"/>
</dbReference>
<name>A0A1G6XRB7_9GAMM</name>
<evidence type="ECO:0000313" key="3">
    <source>
        <dbReference type="EMBL" id="SDD80700.1"/>
    </source>
</evidence>
<keyword evidence="1" id="KW-0812">Transmembrane</keyword>
<dbReference type="AlphaFoldDB" id="A0A1G6XRB7"/>
<evidence type="ECO:0000256" key="1">
    <source>
        <dbReference type="SAM" id="Phobius"/>
    </source>
</evidence>
<evidence type="ECO:0000259" key="2">
    <source>
        <dbReference type="Pfam" id="PF01926"/>
    </source>
</evidence>
<organism evidence="3 4">
    <name type="scientific">Aquimonas voraii</name>
    <dbReference type="NCBI Taxonomy" id="265719"/>
    <lineage>
        <taxon>Bacteria</taxon>
        <taxon>Pseudomonadati</taxon>
        <taxon>Pseudomonadota</taxon>
        <taxon>Gammaproteobacteria</taxon>
        <taxon>Lysobacterales</taxon>
        <taxon>Lysobacteraceae</taxon>
        <taxon>Aquimonas</taxon>
    </lineage>
</organism>
<dbReference type="PANTHER" id="PTHR42714:SF2">
    <property type="entry name" value="TRNA MODIFICATION GTPASE GTPBP3, MITOCHONDRIAL"/>
    <property type="match status" value="1"/>
</dbReference>
<dbReference type="SUPFAM" id="SSF52540">
    <property type="entry name" value="P-loop containing nucleoside triphosphate hydrolases"/>
    <property type="match status" value="1"/>
</dbReference>
<feature type="transmembrane region" description="Helical" evidence="1">
    <location>
        <begin position="12"/>
        <end position="31"/>
    </location>
</feature>
<proteinExistence type="predicted"/>